<dbReference type="STRING" id="64091.VNG_0360C"/>
<dbReference type="InterPro" id="IPR043900">
    <property type="entry name" value="DUF5788"/>
</dbReference>
<proteinExistence type="predicted"/>
<dbReference type="InParanoid" id="Q9HS83"/>
<organism evidence="3 4">
    <name type="scientific">Halobacterium salinarum (strain ATCC 700922 / JCM 11081 / NRC-1)</name>
    <name type="common">Halobacterium halobium</name>
    <dbReference type="NCBI Taxonomy" id="64091"/>
    <lineage>
        <taxon>Archaea</taxon>
        <taxon>Methanobacteriati</taxon>
        <taxon>Methanobacteriota</taxon>
        <taxon>Stenosarchaea group</taxon>
        <taxon>Halobacteria</taxon>
        <taxon>Halobacteriales</taxon>
        <taxon>Halobacteriaceae</taxon>
        <taxon>Halobacterium</taxon>
        <taxon>Halobacterium salinarum NRC-34001</taxon>
    </lineage>
</organism>
<dbReference type="HOGENOM" id="CLU_148450_0_0_2"/>
<dbReference type="PIR" id="A84195">
    <property type="entry name" value="A84195"/>
</dbReference>
<evidence type="ECO:0000256" key="2">
    <source>
        <dbReference type="SAM" id="MobiDB-lite"/>
    </source>
</evidence>
<keyword evidence="4" id="KW-1185">Reference proteome</keyword>
<evidence type="ECO:0000313" key="4">
    <source>
        <dbReference type="Proteomes" id="UP000000554"/>
    </source>
</evidence>
<dbReference type="EMBL" id="AE004437">
    <property type="protein sequence ID" value="AAG18925.1"/>
    <property type="molecule type" value="Genomic_DNA"/>
</dbReference>
<name>Q9HS83_HALSA</name>
<dbReference type="Proteomes" id="UP000000554">
    <property type="component" value="Chromosome"/>
</dbReference>
<dbReference type="KEGG" id="hal:VNG_0360C"/>
<evidence type="ECO:0000313" key="3">
    <source>
        <dbReference type="EMBL" id="AAG18925.1"/>
    </source>
</evidence>
<dbReference type="PaxDb" id="64091-VNG_0360C"/>
<gene>
    <name evidence="3" type="ordered locus">VNG_0360C</name>
</gene>
<dbReference type="Pfam" id="PF19101">
    <property type="entry name" value="DUF5788"/>
    <property type="match status" value="1"/>
</dbReference>
<keyword evidence="1" id="KW-0175">Coiled coil</keyword>
<protein>
    <submittedName>
        <fullName evidence="3">Uncharacterized protein</fullName>
    </submittedName>
</protein>
<sequence>MALGRRVDRSRVAFAGRRATHRMRESERKQLLARIDKETATVGTSIPDEVEVQGETIELASFVFDVKRHDTIPDDLETEVEHAKQSLRRERKQRRERIEDGDISYETGDREADVIIGIDRALHALESLGETNIEAEERARETADKKRWVSFVQSALGNS</sequence>
<feature type="compositionally biased region" description="Basic and acidic residues" evidence="2">
    <location>
        <begin position="79"/>
        <end position="88"/>
    </location>
</feature>
<dbReference type="AlphaFoldDB" id="Q9HS83"/>
<evidence type="ECO:0000256" key="1">
    <source>
        <dbReference type="SAM" id="Coils"/>
    </source>
</evidence>
<reference evidence="3 4" key="1">
    <citation type="journal article" date="2000" name="Proc. Natl. Acad. Sci. U.S.A.">
        <title>Genome sequence of Halobacterium species NRC-1.</title>
        <authorList>
            <person name="Ng W.V."/>
            <person name="Kennedy S.P."/>
            <person name="Mahairas G.G."/>
            <person name="Berquist B."/>
            <person name="Pan M."/>
            <person name="Shukla H.D."/>
            <person name="Lasky S.R."/>
            <person name="Baliga N.S."/>
            <person name="Thorsson V."/>
            <person name="Sbrogna J."/>
            <person name="Swartzell S."/>
            <person name="Weir D."/>
            <person name="Hall J."/>
            <person name="Dahl T.A."/>
            <person name="Welti R."/>
            <person name="Goo Y.A."/>
            <person name="Leithauser B."/>
            <person name="Keller K."/>
            <person name="Cruz R."/>
            <person name="Danson M.J."/>
            <person name="Hough D.W."/>
            <person name="Maddocks D.G."/>
            <person name="Jablonski P.E."/>
            <person name="Krebs M.P."/>
            <person name="Angevine C.M."/>
            <person name="Dale H."/>
            <person name="Isenbarger T.A."/>
            <person name="Peck R.F."/>
            <person name="Pohlschroder M."/>
            <person name="Spudich J.L."/>
            <person name="Jung K.W."/>
            <person name="Alam M."/>
            <person name="Freitas T."/>
            <person name="Hou S."/>
            <person name="Daniels C.J."/>
            <person name="Dennis P.P."/>
            <person name="Omer A.D."/>
            <person name="Ebhardt H."/>
            <person name="Lowe T.M."/>
            <person name="Liang P."/>
            <person name="Riley M."/>
            <person name="Hood L."/>
            <person name="DasSarma S."/>
        </authorList>
    </citation>
    <scope>NUCLEOTIDE SEQUENCE [LARGE SCALE GENOMIC DNA]</scope>
    <source>
        <strain evidence="4">ATCC 700922 / JCM 11081 / NRC-1</strain>
    </source>
</reference>
<accession>Q9HS83</accession>
<feature type="coiled-coil region" evidence="1">
    <location>
        <begin position="118"/>
        <end position="145"/>
    </location>
</feature>
<feature type="region of interest" description="Disordered" evidence="2">
    <location>
        <begin position="78"/>
        <end position="103"/>
    </location>
</feature>
<dbReference type="PATRIC" id="fig|64091.14.peg.266"/>